<dbReference type="InterPro" id="IPR049312">
    <property type="entry name" value="GIDA_C_N"/>
</dbReference>
<dbReference type="OrthoDB" id="3329at2759"/>
<feature type="domain" description="tRNA uridine 5-carboxymethylaminomethyl modification enzyme C-terminal subdomain" evidence="7">
    <location>
        <begin position="604"/>
        <end position="675"/>
    </location>
</feature>
<dbReference type="Gene3D" id="1.10.10.1800">
    <property type="entry name" value="tRNA uridine 5-carboxymethylaminomethyl modification enzyme MnmG/GidA"/>
    <property type="match status" value="1"/>
</dbReference>
<dbReference type="GO" id="GO:0002098">
    <property type="term" value="P:tRNA wobble uridine modification"/>
    <property type="evidence" value="ECO:0007669"/>
    <property type="project" value="InterPro"/>
</dbReference>
<gene>
    <name evidence="8" type="ORF">PNOK_0945400</name>
</gene>
<dbReference type="PRINTS" id="PR00411">
    <property type="entry name" value="PNDRDTASEI"/>
</dbReference>
<dbReference type="InterPro" id="IPR026904">
    <property type="entry name" value="MnmG_C"/>
</dbReference>
<dbReference type="FunFam" id="3.50.50.60:FF:000145">
    <property type="entry name" value="tRNA uridine 5-carboxymethylaminomethyl modification enzyme"/>
    <property type="match status" value="1"/>
</dbReference>
<dbReference type="Pfam" id="PF13932">
    <property type="entry name" value="SAM_GIDA_C"/>
    <property type="match status" value="1"/>
</dbReference>
<evidence type="ECO:0000256" key="2">
    <source>
        <dbReference type="ARBA" id="ARBA00007653"/>
    </source>
</evidence>
<dbReference type="Pfam" id="PF21680">
    <property type="entry name" value="GIDA_C_1st"/>
    <property type="match status" value="1"/>
</dbReference>
<name>A0A286U5N3_9AGAM</name>
<dbReference type="GO" id="GO:0050660">
    <property type="term" value="F:flavin adenine dinucleotide binding"/>
    <property type="evidence" value="ECO:0007669"/>
    <property type="project" value="InterPro"/>
</dbReference>
<dbReference type="PROSITE" id="PS01280">
    <property type="entry name" value="GIDA_1"/>
    <property type="match status" value="1"/>
</dbReference>
<dbReference type="AlphaFoldDB" id="A0A286U5N3"/>
<dbReference type="FunCoup" id="A0A286U5N3">
    <property type="interactions" value="442"/>
</dbReference>
<dbReference type="Gene3D" id="1.10.150.570">
    <property type="entry name" value="GidA associated domain, C-terminal subdomain"/>
    <property type="match status" value="1"/>
</dbReference>
<keyword evidence="9" id="KW-1185">Reference proteome</keyword>
<dbReference type="InterPro" id="IPR036188">
    <property type="entry name" value="FAD/NAD-bd_sf"/>
</dbReference>
<organism evidence="8 9">
    <name type="scientific">Pyrrhoderma noxium</name>
    <dbReference type="NCBI Taxonomy" id="2282107"/>
    <lineage>
        <taxon>Eukaryota</taxon>
        <taxon>Fungi</taxon>
        <taxon>Dikarya</taxon>
        <taxon>Basidiomycota</taxon>
        <taxon>Agaricomycotina</taxon>
        <taxon>Agaricomycetes</taxon>
        <taxon>Hymenochaetales</taxon>
        <taxon>Hymenochaetaceae</taxon>
        <taxon>Pyrrhoderma</taxon>
    </lineage>
</organism>
<dbReference type="InterPro" id="IPR020595">
    <property type="entry name" value="MnmG-rel_CS"/>
</dbReference>
<evidence type="ECO:0000256" key="5">
    <source>
        <dbReference type="ARBA" id="ARBA00022827"/>
    </source>
</evidence>
<dbReference type="FunFam" id="3.50.50.60:FF:000002">
    <property type="entry name" value="tRNA uridine 5-carboxymethylaminomethyl modification enzyme MnmG"/>
    <property type="match status" value="1"/>
</dbReference>
<sequence>MLKGAGTRRVLATCNLSSSGRRNAGALSSKVCVLGREWRRGYASSTELGSLGYDVVVIGGGHAGCEAAAGAARTGARTLLLTQRKETIGALSCNPSIGGVGKGTLVREVDALGGVMGAVADKAGIQFQVLNRSKGPAVWGQRAQIDRTLYKRYMQDALEGCPNLEIREGSVFDLVFEDNGFVGGDVLDVRDPGLVVRGVQLDSGESVSCSQVVICTGTFLSGEIHIGPKRIPAGRLGEAPSVGLSATLDRAGFALRRLQTGTPARLDARTIDFSKMVKLEGDKKPVPFSYLNRTVDNANNQILCYLTHTTPDTHQIIRENVHNCVHIQETKKGPRYCPSLEAKVRRFPDKSEHKVWLEPEGYGSDIIYPNGLSCSLPEDVQEPMMRTVPGLENVKMVKPAYGVEYDHIDARELGPTLETKRIRGLFLAGQINGTTGYEEAAAQGAVAGINAGLSARRLPPLVLTRADGFIGVLIDDLIMKGTEEPYRMFTSRSEYRITLRSDNADLRLTPKARALAAGIISDRRWEEVRSTQRKLEDAIEALKACELTPQGWNANGLRVTSDGIRRSAFHMSRMPQVKIEELKTIFPQLENHEPHILDRAVVEARYEPFLARQEADLKVFLEDENLALSPRLDYGSIMGLSSEVKERLGKLRPTSIGAAKRMEGMTPTSLVALLEYAKKTQNGYKVVDLAV</sequence>
<evidence type="ECO:0000256" key="1">
    <source>
        <dbReference type="ARBA" id="ARBA00001974"/>
    </source>
</evidence>
<keyword evidence="3" id="KW-0285">Flavoprotein</keyword>
<evidence type="ECO:0000313" key="9">
    <source>
        <dbReference type="Proteomes" id="UP000217199"/>
    </source>
</evidence>
<keyword evidence="4" id="KW-0819">tRNA processing</keyword>
<keyword evidence="5" id="KW-0274">FAD</keyword>
<accession>A0A286U5N3</accession>
<dbReference type="InterPro" id="IPR044920">
    <property type="entry name" value="MnmG_C_subdom_sf"/>
</dbReference>
<comment type="cofactor">
    <cofactor evidence="1">
        <name>FAD</name>
        <dbReference type="ChEBI" id="CHEBI:57692"/>
    </cofactor>
</comment>
<dbReference type="EMBL" id="NBII01000011">
    <property type="protein sequence ID" value="PAV14901.1"/>
    <property type="molecule type" value="Genomic_DNA"/>
</dbReference>
<dbReference type="GO" id="GO:0030488">
    <property type="term" value="P:tRNA methylation"/>
    <property type="evidence" value="ECO:0007669"/>
    <property type="project" value="TreeGrafter"/>
</dbReference>
<dbReference type="PANTHER" id="PTHR11806:SF0">
    <property type="entry name" value="PROTEIN MTO1 HOMOLOG, MITOCHONDRIAL"/>
    <property type="match status" value="1"/>
</dbReference>
<dbReference type="Pfam" id="PF01134">
    <property type="entry name" value="GIDA"/>
    <property type="match status" value="1"/>
</dbReference>
<dbReference type="Proteomes" id="UP000217199">
    <property type="component" value="Unassembled WGS sequence"/>
</dbReference>
<dbReference type="InterPro" id="IPR047001">
    <property type="entry name" value="MnmG_C_subdom"/>
</dbReference>
<dbReference type="HAMAP" id="MF_00129">
    <property type="entry name" value="MnmG_GidA"/>
    <property type="match status" value="1"/>
</dbReference>
<dbReference type="SUPFAM" id="SSF51905">
    <property type="entry name" value="FAD/NAD(P)-binding domain"/>
    <property type="match status" value="1"/>
</dbReference>
<dbReference type="InterPro" id="IPR002218">
    <property type="entry name" value="MnmG-rel"/>
</dbReference>
<dbReference type="NCBIfam" id="TIGR00136">
    <property type="entry name" value="mnmG_gidA"/>
    <property type="match status" value="1"/>
</dbReference>
<dbReference type="InParanoid" id="A0A286U5N3"/>
<dbReference type="GO" id="GO:0005737">
    <property type="term" value="C:cytoplasm"/>
    <property type="evidence" value="ECO:0007669"/>
    <property type="project" value="UniProtKB-ARBA"/>
</dbReference>
<comment type="function">
    <text evidence="6">Component of the MSS1-MTO1 complex that catalyzes the 5-carboxymethylaminomethyluridine (cmnm(5)U) modification at the 34th wobble position (U34) of mitochondrial tRNAs.</text>
</comment>
<proteinExistence type="inferred from homology"/>
<evidence type="ECO:0000313" key="8">
    <source>
        <dbReference type="EMBL" id="PAV14901.1"/>
    </source>
</evidence>
<dbReference type="InterPro" id="IPR040131">
    <property type="entry name" value="MnmG_N"/>
</dbReference>
<dbReference type="PANTHER" id="PTHR11806">
    <property type="entry name" value="GLUCOSE INHIBITED DIVISION PROTEIN A"/>
    <property type="match status" value="1"/>
</dbReference>
<dbReference type="SMART" id="SM01228">
    <property type="entry name" value="GIDA_assoc_3"/>
    <property type="match status" value="1"/>
</dbReference>
<evidence type="ECO:0000256" key="3">
    <source>
        <dbReference type="ARBA" id="ARBA00022630"/>
    </source>
</evidence>
<dbReference type="STRING" id="2282107.A0A286U5N3"/>
<evidence type="ECO:0000256" key="6">
    <source>
        <dbReference type="ARBA" id="ARBA00054993"/>
    </source>
</evidence>
<dbReference type="InterPro" id="IPR004416">
    <property type="entry name" value="MnmG"/>
</dbReference>
<comment type="similarity">
    <text evidence="2">Belongs to the MnmG family.</text>
</comment>
<dbReference type="Gene3D" id="3.50.50.60">
    <property type="entry name" value="FAD/NAD(P)-binding domain"/>
    <property type="match status" value="2"/>
</dbReference>
<protein>
    <submittedName>
        <fullName evidence="8">Glucose-inhibited division A subfamily</fullName>
    </submittedName>
</protein>
<comment type="caution">
    <text evidence="8">The sequence shown here is derived from an EMBL/GenBank/DDBJ whole genome shotgun (WGS) entry which is preliminary data.</text>
</comment>
<reference evidence="8 9" key="1">
    <citation type="journal article" date="2017" name="Mol. Ecol.">
        <title>Comparative and population genomic landscape of Phellinus noxius: A hypervariable fungus causing root rot in trees.</title>
        <authorList>
            <person name="Chung C.L."/>
            <person name="Lee T.J."/>
            <person name="Akiba M."/>
            <person name="Lee H.H."/>
            <person name="Kuo T.H."/>
            <person name="Liu D."/>
            <person name="Ke H.M."/>
            <person name="Yokoi T."/>
            <person name="Roa M.B."/>
            <person name="Lu M.J."/>
            <person name="Chang Y.Y."/>
            <person name="Ann P.J."/>
            <person name="Tsai J.N."/>
            <person name="Chen C.Y."/>
            <person name="Tzean S.S."/>
            <person name="Ota Y."/>
            <person name="Hattori T."/>
            <person name="Sahashi N."/>
            <person name="Liou R.F."/>
            <person name="Kikuchi T."/>
            <person name="Tsai I.J."/>
        </authorList>
    </citation>
    <scope>NUCLEOTIDE SEQUENCE [LARGE SCALE GENOMIC DNA]</scope>
    <source>
        <strain evidence="8 9">FFPRI411160</strain>
    </source>
</reference>
<evidence type="ECO:0000259" key="7">
    <source>
        <dbReference type="SMART" id="SM01228"/>
    </source>
</evidence>
<evidence type="ECO:0000256" key="4">
    <source>
        <dbReference type="ARBA" id="ARBA00022694"/>
    </source>
</evidence>